<proteinExistence type="predicted"/>
<reference evidence="2 3" key="1">
    <citation type="submission" date="2017-11" db="EMBL/GenBank/DDBJ databases">
        <title>Genomic Encyclopedia of Archaeal and Bacterial Type Strains, Phase II (KMG-II): From Individual Species to Whole Genera.</title>
        <authorList>
            <person name="Goeker M."/>
        </authorList>
    </citation>
    <scope>NUCLEOTIDE SEQUENCE [LARGE SCALE GENOMIC DNA]</scope>
    <source>
        <strain evidence="2 3">DSM 27763</strain>
    </source>
</reference>
<keyword evidence="3" id="KW-1185">Reference proteome</keyword>
<accession>A0A0B2BW40</accession>
<evidence type="ECO:0000313" key="3">
    <source>
        <dbReference type="Proteomes" id="UP000230842"/>
    </source>
</evidence>
<dbReference type="EMBL" id="PGEZ01000002">
    <property type="protein sequence ID" value="PJJ54165.1"/>
    <property type="molecule type" value="Genomic_DNA"/>
</dbReference>
<gene>
    <name evidence="2" type="ORF">CLV56_3669</name>
</gene>
<evidence type="ECO:0000313" key="2">
    <source>
        <dbReference type="EMBL" id="PJJ54165.1"/>
    </source>
</evidence>
<keyword evidence="1" id="KW-0472">Membrane</keyword>
<name>A0A0B2BW40_9ACTN</name>
<keyword evidence="1" id="KW-0812">Transmembrane</keyword>
<dbReference type="Proteomes" id="UP000230842">
    <property type="component" value="Unassembled WGS sequence"/>
</dbReference>
<dbReference type="AlphaFoldDB" id="A0A0B2BW40"/>
<comment type="caution">
    <text evidence="2">The sequence shown here is derived from an EMBL/GenBank/DDBJ whole genome shotgun (WGS) entry which is preliminary data.</text>
</comment>
<organism evidence="2 3">
    <name type="scientific">Mumia flava</name>
    <dbReference type="NCBI Taxonomy" id="1348852"/>
    <lineage>
        <taxon>Bacteria</taxon>
        <taxon>Bacillati</taxon>
        <taxon>Actinomycetota</taxon>
        <taxon>Actinomycetes</taxon>
        <taxon>Propionibacteriales</taxon>
        <taxon>Nocardioidaceae</taxon>
        <taxon>Mumia</taxon>
    </lineage>
</organism>
<evidence type="ECO:0000256" key="1">
    <source>
        <dbReference type="SAM" id="Phobius"/>
    </source>
</evidence>
<protein>
    <submittedName>
        <fullName evidence="2">Uncharacterized protein</fullName>
    </submittedName>
</protein>
<keyword evidence="1" id="KW-1133">Transmembrane helix</keyword>
<sequence length="183" mass="19678">MQAAAATLTSVVTAVVVALVAGIALGALLVWFSSRAAARVPEATIGRRLPAVAPGLRAGSVITSENTVVDEVTLAEMTRLLTEGKRLEATRLLHVRTGLTLLAAKSQVAEWETVLGVERATERAHAALRPLDHPEVSDAIAEQVRELLGRGKTFKAMKLLRSRTTMRLTTAAHYIDTVRRHAM</sequence>
<feature type="transmembrane region" description="Helical" evidence="1">
    <location>
        <begin position="6"/>
        <end position="32"/>
    </location>
</feature>